<comment type="caution">
    <text evidence="2">The sequence shown here is derived from an EMBL/GenBank/DDBJ whole genome shotgun (WGS) entry which is preliminary data.</text>
</comment>
<dbReference type="AlphaFoldDB" id="A0AAV8W9P3"/>
<evidence type="ECO:0000313" key="3">
    <source>
        <dbReference type="Proteomes" id="UP001159042"/>
    </source>
</evidence>
<dbReference type="EMBL" id="JANEYG010000005">
    <property type="protein sequence ID" value="KAJ8923296.1"/>
    <property type="molecule type" value="Genomic_DNA"/>
</dbReference>
<proteinExistence type="predicted"/>
<evidence type="ECO:0000313" key="2">
    <source>
        <dbReference type="EMBL" id="KAJ8923296.1"/>
    </source>
</evidence>
<feature type="region of interest" description="Disordered" evidence="1">
    <location>
        <begin position="326"/>
        <end position="354"/>
    </location>
</feature>
<sequence>METIMAKLQKKFTSHPRLCSNGGTSVYSSRPSSVSSKHSVPNMDLTDIDYAFRENKMKIQNARKQLYNNETEPKTNEIYNLELGMGDSCSITPRNQPDGLITYYDGTNEFGGNDGKYKKKNFSNKMMTTSLMANPRRSAYRSPSVQNSNRNVVFVTDSVFEKKFRLFVERSLHVINDIGSLLDNGINPPDGEEDESRRIIRVKEFSNRFSRNCLYPLARQLEKLGEMEQPNLNLNHKLLSAYQVVLNGLQAYYNHLPTSTGSCSSDKLKSLLKHLLQLCDIHLKNIKDPEENVDGDFIKTFKLNAELTLQKIDDCFTARRSSDSVLKSKSSKVNSKQNGGPKTGVAKSRKNSLETRLSITNVQSRYKTATYRHRPPVEKKQSQPLLSKSKLLPKKSSHILLKRTPITTPVNEDNITTLIQMEEDKEKTNTAAEGDGGKSGDVSIFQIGMLIKRATTRTVLHLTLWEVIMTRGTEYFVEWNGMKL</sequence>
<protein>
    <submittedName>
        <fullName evidence="2">Uncharacterized protein</fullName>
    </submittedName>
</protein>
<name>A0AAV8W9P3_9CUCU</name>
<accession>A0AAV8W9P3</accession>
<evidence type="ECO:0000256" key="1">
    <source>
        <dbReference type="SAM" id="MobiDB-lite"/>
    </source>
</evidence>
<dbReference type="Proteomes" id="UP001159042">
    <property type="component" value="Unassembled WGS sequence"/>
</dbReference>
<gene>
    <name evidence="2" type="ORF">NQ315_001854</name>
</gene>
<keyword evidence="3" id="KW-1185">Reference proteome</keyword>
<feature type="compositionally biased region" description="Low complexity" evidence="1">
    <location>
        <begin position="326"/>
        <end position="336"/>
    </location>
</feature>
<reference evidence="2 3" key="1">
    <citation type="journal article" date="2023" name="Insect Mol. Biol.">
        <title>Genome sequencing provides insights into the evolution of gene families encoding plant cell wall-degrading enzymes in longhorned beetles.</title>
        <authorList>
            <person name="Shin N.R."/>
            <person name="Okamura Y."/>
            <person name="Kirsch R."/>
            <person name="Pauchet Y."/>
        </authorList>
    </citation>
    <scope>NUCLEOTIDE SEQUENCE [LARGE SCALE GENOMIC DNA]</scope>
    <source>
        <strain evidence="2">EAD_L_NR</strain>
    </source>
</reference>
<organism evidence="2 3">
    <name type="scientific">Exocentrus adspersus</name>
    <dbReference type="NCBI Taxonomy" id="1586481"/>
    <lineage>
        <taxon>Eukaryota</taxon>
        <taxon>Metazoa</taxon>
        <taxon>Ecdysozoa</taxon>
        <taxon>Arthropoda</taxon>
        <taxon>Hexapoda</taxon>
        <taxon>Insecta</taxon>
        <taxon>Pterygota</taxon>
        <taxon>Neoptera</taxon>
        <taxon>Endopterygota</taxon>
        <taxon>Coleoptera</taxon>
        <taxon>Polyphaga</taxon>
        <taxon>Cucujiformia</taxon>
        <taxon>Chrysomeloidea</taxon>
        <taxon>Cerambycidae</taxon>
        <taxon>Lamiinae</taxon>
        <taxon>Acanthocinini</taxon>
        <taxon>Exocentrus</taxon>
    </lineage>
</organism>